<sequence>MTSRRSWSDGREFLMQPGMNRSDPDVQKESRPTADGQNSEGTGPPQEQNRTCDTELCVLRTCSLCALTEDLSPAGRRSQSSLCRSLQRAELLLRNTFSPSLKWLLHDPSQDEEENFILAHNLVSRSSVRLQRLQLTLLTLAPQWQLVGGAQMGPPQACGRRPSSEGVVFHLLPSCHLPDRYSALWKLLEQRELLLFVHEYTRRLRLMTAYTSRVQHLLEHQSQERNLSPNRNFPDSAPSWVGLCSLSQELRVHLSHWACLSSRVQSSYCLRRAMARHSRMLQAVRESLDLLGLQVLVLMERYIHALLCTVAGSGFVPEEVLEDVLRGIELYNLAVEEHSVQHSALLRWTVVLQQAHYSSPFASPPHTRRSWPGPVPVERLLTIMAAYHADGAAEQLHHWISQQNCPVQTVLSEKCANLGPRVCCGVSAQTRKWTWKQLQNSFIISPSTPVREPRSGSLHDGEAQGSIVENHGSVWPTCTSFQPGEECAIQNGSDLTRVDSDLHLERPSAQLLCQVLLSSSDLLPPPLPHGPPAAEPKEQVLVAPGESNCRSELESTDKDKRSEDLQRRRGQNHGVEETGPDRTERDPTNRDEREENMESRGVRGRGGARWPHSVQWLDLSGPLRLAELLGRYRSLLWTFCRRSLWLKLHVPEGAPEGSFNLYDDLTTFVVLDRICEAAHTGLLPDEYQALLEELGLHVKVLCAHAHWDHGVCRTLCSSLRDKCVPHESNSGGAPSSEDRQNLSLTMESFLLLPPSLLWSLPCPPSGLQVSGGGDLTPHRTELQSRTVAMVLASVQLSTVWVVSKAFQFLSSWSLNKFLLITQGDLEMLMESVEEMLQRLLRLDVDRQPFLCGRQLRQQLLALKEAASELQVFSSLVLKTFSVACKQMSGEIFEQTMPSAGHWRPSKLTGFPSNPSTYAALASRTVIGQVLEGVAQLPDDAQVRALSVTMTAFMEAWMEHILKERIKFSVQGALQLKRDFDSVRHMIQSECYGLSAELLQRLLSLRVFQQVDSVVLCLLQQPQDKASLKSSSWGPLARCCPTSSRDSIDAAAAGHITNLGFLDGEEPNHSDTSVLNSDLLAVDPPSPAEPYLAPSMVLGPAQQDWLDLRIQSGARRWRLPGLQCLSKTGL</sequence>
<feature type="compositionally biased region" description="Basic and acidic residues" evidence="1">
    <location>
        <begin position="22"/>
        <end position="32"/>
    </location>
</feature>
<feature type="compositionally biased region" description="Polar residues" evidence="1">
    <location>
        <begin position="35"/>
        <end position="50"/>
    </location>
</feature>
<dbReference type="PANTHER" id="PTHR21436">
    <property type="entry name" value="COILED-COIL DOMAIN-CONTAINING PROTEIN 142"/>
    <property type="match status" value="1"/>
</dbReference>
<dbReference type="Proteomes" id="UP000261560">
    <property type="component" value="Unplaced"/>
</dbReference>
<evidence type="ECO:0000259" key="2">
    <source>
        <dbReference type="Pfam" id="PF14923"/>
    </source>
</evidence>
<reference evidence="3" key="2">
    <citation type="submission" date="2025-09" db="UniProtKB">
        <authorList>
            <consortium name="Ensembl"/>
        </authorList>
    </citation>
    <scope>IDENTIFICATION</scope>
</reference>
<accession>A0A3B3BVV7</accession>
<dbReference type="InterPro" id="IPR055350">
    <property type="entry name" value="CCDC142_C"/>
</dbReference>
<dbReference type="STRING" id="30732.ENSOMEP00000009695"/>
<feature type="region of interest" description="Disordered" evidence="1">
    <location>
        <begin position="1"/>
        <end position="50"/>
    </location>
</feature>
<dbReference type="Ensembl" id="ENSOMET00000000347.1">
    <property type="protein sequence ID" value="ENSOMEP00000009695.1"/>
    <property type="gene ID" value="ENSOMEG00000010940.1"/>
</dbReference>
<dbReference type="GeneID" id="112153332"/>
<keyword evidence="4" id="KW-1185">Reference proteome</keyword>
<feature type="compositionally biased region" description="Basic and acidic residues" evidence="1">
    <location>
        <begin position="549"/>
        <end position="567"/>
    </location>
</feature>
<dbReference type="KEGG" id="oml:112153332"/>
<protein>
    <submittedName>
        <fullName evidence="3">Coiled-coil domain containing 142</fullName>
    </submittedName>
</protein>
<feature type="domain" description="Coiled-coil protein 142 C-terminal" evidence="2">
    <location>
        <begin position="635"/>
        <end position="1062"/>
    </location>
</feature>
<evidence type="ECO:0000256" key="1">
    <source>
        <dbReference type="SAM" id="MobiDB-lite"/>
    </source>
</evidence>
<organism evidence="3 4">
    <name type="scientific">Oryzias melastigma</name>
    <name type="common">Marine medaka</name>
    <dbReference type="NCBI Taxonomy" id="30732"/>
    <lineage>
        <taxon>Eukaryota</taxon>
        <taxon>Metazoa</taxon>
        <taxon>Chordata</taxon>
        <taxon>Craniata</taxon>
        <taxon>Vertebrata</taxon>
        <taxon>Euteleostomi</taxon>
        <taxon>Actinopterygii</taxon>
        <taxon>Neopterygii</taxon>
        <taxon>Teleostei</taxon>
        <taxon>Neoteleostei</taxon>
        <taxon>Acanthomorphata</taxon>
        <taxon>Ovalentaria</taxon>
        <taxon>Atherinomorphae</taxon>
        <taxon>Beloniformes</taxon>
        <taxon>Adrianichthyidae</taxon>
        <taxon>Oryziinae</taxon>
        <taxon>Oryzias</taxon>
    </lineage>
</organism>
<dbReference type="PANTHER" id="PTHR21436:SF2">
    <property type="entry name" value="COILED-COIL DOMAIN-CONTAINING PROTEIN 142"/>
    <property type="match status" value="1"/>
</dbReference>
<feature type="region of interest" description="Disordered" evidence="1">
    <location>
        <begin position="545"/>
        <end position="609"/>
    </location>
</feature>
<reference evidence="3" key="1">
    <citation type="submission" date="2025-08" db="UniProtKB">
        <authorList>
            <consortium name="Ensembl"/>
        </authorList>
    </citation>
    <scope>IDENTIFICATION</scope>
</reference>
<dbReference type="Pfam" id="PF14923">
    <property type="entry name" value="CCDC142"/>
    <property type="match status" value="1"/>
</dbReference>
<dbReference type="CTD" id="84865"/>
<feature type="compositionally biased region" description="Basic and acidic residues" evidence="1">
    <location>
        <begin position="574"/>
        <end position="601"/>
    </location>
</feature>
<dbReference type="GeneTree" id="ENSGT00390000009871"/>
<feature type="compositionally biased region" description="Basic and acidic residues" evidence="1">
    <location>
        <begin position="1"/>
        <end position="12"/>
    </location>
</feature>
<dbReference type="PaxDb" id="30732-ENSOMEP00000009695"/>
<name>A0A3B3BVV7_ORYME</name>
<dbReference type="AlphaFoldDB" id="A0A3B3BVV7"/>
<evidence type="ECO:0000313" key="4">
    <source>
        <dbReference type="Proteomes" id="UP000261560"/>
    </source>
</evidence>
<evidence type="ECO:0000313" key="3">
    <source>
        <dbReference type="Ensembl" id="ENSOMEP00000009695.1"/>
    </source>
</evidence>
<dbReference type="InterPro" id="IPR026700">
    <property type="entry name" value="CCDC142"/>
</dbReference>
<proteinExistence type="predicted"/>
<dbReference type="RefSeq" id="XP_024139223.1">
    <property type="nucleotide sequence ID" value="XM_024283455.2"/>
</dbReference>
<dbReference type="OrthoDB" id="6579237at2759"/>